<evidence type="ECO:0000256" key="1">
    <source>
        <dbReference type="SAM" id="MobiDB-lite"/>
    </source>
</evidence>
<dbReference type="OrthoDB" id="498999at2"/>
<keyword evidence="3" id="KW-1185">Reference proteome</keyword>
<feature type="region of interest" description="Disordered" evidence="1">
    <location>
        <begin position="1407"/>
        <end position="1429"/>
    </location>
</feature>
<feature type="compositionally biased region" description="Low complexity" evidence="1">
    <location>
        <begin position="1411"/>
        <end position="1425"/>
    </location>
</feature>
<organism evidence="2 3">
    <name type="scientific">Nostoc commune NIES-4072</name>
    <dbReference type="NCBI Taxonomy" id="2005467"/>
    <lineage>
        <taxon>Bacteria</taxon>
        <taxon>Bacillati</taxon>
        <taxon>Cyanobacteriota</taxon>
        <taxon>Cyanophyceae</taxon>
        <taxon>Nostocales</taxon>
        <taxon>Nostocaceae</taxon>
        <taxon>Nostoc</taxon>
    </lineage>
</organism>
<reference evidence="2 3" key="1">
    <citation type="submission" date="2017-06" db="EMBL/GenBank/DDBJ databases">
        <title>Genome sequencing of cyanobaciteial culture collection at National Institute for Environmental Studies (NIES).</title>
        <authorList>
            <person name="Hirose Y."/>
            <person name="Shimura Y."/>
            <person name="Fujisawa T."/>
            <person name="Nakamura Y."/>
            <person name="Kawachi M."/>
        </authorList>
    </citation>
    <scope>NUCLEOTIDE SEQUENCE [LARGE SCALE GENOMIC DNA]</scope>
    <source>
        <strain evidence="2 3">NIES-4072</strain>
    </source>
</reference>
<accession>A0A2R5FW10</accession>
<sequence>MTLELKHFDPRLNQWIYTDDRRTILTEKLSNTLLESYFPDKKFSFGHSDEYSTDEDLRNHPDGHILLLSSKTRLLYGEKECLETIQKICPDSKDRGAYGSIFLGACKNAISERLNILVVDDSTDNRGENGGILSNDLAYKLVGDCYGQISTQLYDKLTSRESQQDKSYRVIQHRFGWVEGNGEDTTKYRFGKGTLRPYRLDEIKYVDQNNKPKIDIILPVSSFKGTDKDRPTGATKPQIKPGLHQQNIWLAEKGQSQQGQMSISQLLASFPQGIKDFAEELELQAEKLASIQDDPRKLAADYCEKYEKRKESLNQGKLKIGEVTSLEADVKNLRTNDDLDADEELDDESTKDDLFMYKLIKADLLGHQQLLETEKVKQELSRFVQSQWRDIALGKTLTFDRGMIIPSKELKNGEICVPWLDEQEKVINFRSPFLNSNGLCVSDNKYVEDRLGPDGKDLKGIIVVNDEDHKRIQARITELEARGIDVDFIDPAETESERQARDYDGDCIGVVRASLYPNLTAEAERRNLPQNAYSPTVKLKKQSFYLEDGSQPPFEKIAIHMSDSISVGIINNQVTALEALESEIEVLKTYSNLEQQSTYLDQVSKHYQSLFEQEHGEKPKPIRAEYKPFMQSVVALAENPNRTPDIIQQAMDVNRLMYREMIEEGCYQNQIAVDLFKSAKKPEMDKIRENSRYLYRDVNYIKDKKSRSVYLNSGITPTGYSPVELLINQTNKYFQQSQLESRPIVQFKDLFKGVEFTPQQKFAAIAAKYEFDLKFNAAVRMSQRRETEKGPSAIAQTPQGAKLEITNLTRYGHPLIWKAQTLNIRLDEIPEKWRTKERPHKLLAVAQINGEKGSDGKPAYRNLGTVSQQSVTDHNFKSGMTMQGAKLLELKPELTRSQTKLLFDKAQETALAFSSKIPESEKLALSAAAWNICASRQDELEVARKENANPQAMSSDKPLRVYAKKVSNFAFAAFPNEIISRLDKLQFTEPKLVTLNNEANQFLGRDWNKDDLHPIEIRASHHPVGHERHVSRLMFVQDSDGEYKEFAMLETRAGMLPIGTKAQANFIGVEPATASATIGLPGNEPIEITIRELKNFSYAGLVFNAEPVNLEFGTVPVTDKTVKIKLDGKTLGELDSDSAQQLKQVDYLKNGNPLKLKLTSISETGDQAFVLGESPNGNLLKINKINFYDFSGQTFNDQDYRKLTIETSASKTRDAVFLNGEPLGVLHFKKDKDALRQLGLLKTGKLTPAPAIIQSNFSVICAQIDPNTVEYPQKWTKEFQAFRTQSVNSEQQKMIESSAKILHHIKERPTFLFSTESNKKLGVMGLAVDNQKAETVTKWLTAQKVKWEQVPMEDVIRETKKGLAVFHLVSSSIPPKSLENMTNKFGAIIESDSDYQQRVNSFATRPQFLKPPSQSALSPPQQSAQFHPNQEVQNVAPPVIKGKPIPMNYPLMMHGNTNPIPVNTCIDAMRGYGRTHTTRAYQPYKQYGFKEGDIALATGIDKQVAFRVGKQYQITPDMIADPVYQQQWADMEKHSPTALAELFTEKQQVWGLHLEPLGDYVEGFIVPFPEAQNRAVANQEVQPQSVTIDDLRNWYNTADKLGKSENYKKRIVEVANQLKSGEQLSAEALTVMNQDTFELERISRLTQIAQRIGMIWGKSNENGTQFLGKIYDLAFNTQQRDLTISQKNGEVILNLQSGRVQTNKLTPQILQTFEDVNTQIDKILAKSQTQQIDLQR</sequence>
<dbReference type="Proteomes" id="UP000245124">
    <property type="component" value="Unassembled WGS sequence"/>
</dbReference>
<gene>
    <name evidence="2" type="ORF">NIES4072_66320</name>
</gene>
<comment type="caution">
    <text evidence="2">The sequence shown here is derived from an EMBL/GenBank/DDBJ whole genome shotgun (WGS) entry which is preliminary data.</text>
</comment>
<name>A0A2R5FW10_NOSCO</name>
<dbReference type="EMBL" id="BDUD01000002">
    <property type="protein sequence ID" value="GBG22920.1"/>
    <property type="molecule type" value="Genomic_DNA"/>
</dbReference>
<protein>
    <submittedName>
        <fullName evidence="2">Uncharacterized protein</fullName>
    </submittedName>
</protein>
<evidence type="ECO:0000313" key="3">
    <source>
        <dbReference type="Proteomes" id="UP000245124"/>
    </source>
</evidence>
<proteinExistence type="predicted"/>
<dbReference type="RefSeq" id="WP_109012924.1">
    <property type="nucleotide sequence ID" value="NZ_BDUD01000002.1"/>
</dbReference>
<evidence type="ECO:0000313" key="2">
    <source>
        <dbReference type="EMBL" id="GBG22920.1"/>
    </source>
</evidence>